<dbReference type="InterPro" id="IPR020449">
    <property type="entry name" value="Tscrpt_reg_AraC-type_HTH"/>
</dbReference>
<comment type="caution">
    <text evidence="5">Lacks conserved residue(s) required for the propagation of feature annotation.</text>
</comment>
<dbReference type="CDD" id="cd17574">
    <property type="entry name" value="REC_OmpR"/>
    <property type="match status" value="1"/>
</dbReference>
<dbReference type="Gene3D" id="1.10.10.60">
    <property type="entry name" value="Homeodomain-like"/>
    <property type="match status" value="1"/>
</dbReference>
<dbReference type="Pfam" id="PF12833">
    <property type="entry name" value="HTH_18"/>
    <property type="match status" value="1"/>
</dbReference>
<dbReference type="SMART" id="SM00342">
    <property type="entry name" value="HTH_ARAC"/>
    <property type="match status" value="1"/>
</dbReference>
<organism evidence="8 9">
    <name type="scientific">Sphingobacterium suaedae</name>
    <dbReference type="NCBI Taxonomy" id="1686402"/>
    <lineage>
        <taxon>Bacteria</taxon>
        <taxon>Pseudomonadati</taxon>
        <taxon>Bacteroidota</taxon>
        <taxon>Sphingobacteriia</taxon>
        <taxon>Sphingobacteriales</taxon>
        <taxon>Sphingobacteriaceae</taxon>
        <taxon>Sphingobacterium</taxon>
    </lineage>
</organism>
<dbReference type="EMBL" id="JBHULR010000001">
    <property type="protein sequence ID" value="MFD2546471.1"/>
    <property type="molecule type" value="Genomic_DNA"/>
</dbReference>
<keyword evidence="3" id="KW-0238">DNA-binding</keyword>
<dbReference type="InterPro" id="IPR018060">
    <property type="entry name" value="HTH_AraC"/>
</dbReference>
<keyword evidence="9" id="KW-1185">Reference proteome</keyword>
<dbReference type="PROSITE" id="PS01124">
    <property type="entry name" value="HTH_ARAC_FAMILY_2"/>
    <property type="match status" value="1"/>
</dbReference>
<dbReference type="SMART" id="SM00448">
    <property type="entry name" value="REC"/>
    <property type="match status" value="1"/>
</dbReference>
<evidence type="ECO:0000256" key="2">
    <source>
        <dbReference type="ARBA" id="ARBA00023015"/>
    </source>
</evidence>
<dbReference type="PANTHER" id="PTHR43547">
    <property type="entry name" value="TWO-COMPONENT HISTIDINE KINASE"/>
    <property type="match status" value="1"/>
</dbReference>
<dbReference type="InterPro" id="IPR001789">
    <property type="entry name" value="Sig_transdc_resp-reg_receiver"/>
</dbReference>
<evidence type="ECO:0000313" key="8">
    <source>
        <dbReference type="EMBL" id="MFD2546471.1"/>
    </source>
</evidence>
<dbReference type="PANTHER" id="PTHR43547:SF2">
    <property type="entry name" value="HYBRID SIGNAL TRANSDUCTION HISTIDINE KINASE C"/>
    <property type="match status" value="1"/>
</dbReference>
<evidence type="ECO:0000256" key="3">
    <source>
        <dbReference type="ARBA" id="ARBA00023125"/>
    </source>
</evidence>
<evidence type="ECO:0000259" key="6">
    <source>
        <dbReference type="PROSITE" id="PS01124"/>
    </source>
</evidence>
<dbReference type="InterPro" id="IPR009057">
    <property type="entry name" value="Homeodomain-like_sf"/>
</dbReference>
<dbReference type="Proteomes" id="UP001597545">
    <property type="component" value="Unassembled WGS sequence"/>
</dbReference>
<dbReference type="InterPro" id="IPR011006">
    <property type="entry name" value="CheY-like_superfamily"/>
</dbReference>
<evidence type="ECO:0000256" key="4">
    <source>
        <dbReference type="ARBA" id="ARBA00023163"/>
    </source>
</evidence>
<evidence type="ECO:0000313" key="9">
    <source>
        <dbReference type="Proteomes" id="UP001597545"/>
    </source>
</evidence>
<feature type="domain" description="HTH araC/xylS-type" evidence="6">
    <location>
        <begin position="184"/>
        <end position="283"/>
    </location>
</feature>
<reference evidence="9" key="1">
    <citation type="journal article" date="2019" name="Int. J. Syst. Evol. Microbiol.">
        <title>The Global Catalogue of Microorganisms (GCM) 10K type strain sequencing project: providing services to taxonomists for standard genome sequencing and annotation.</title>
        <authorList>
            <consortium name="The Broad Institute Genomics Platform"/>
            <consortium name="The Broad Institute Genome Sequencing Center for Infectious Disease"/>
            <person name="Wu L."/>
            <person name="Ma J."/>
        </authorList>
    </citation>
    <scope>NUCLEOTIDE SEQUENCE [LARGE SCALE GENOMIC DNA]</scope>
    <source>
        <strain evidence="9">KCTC 42662</strain>
    </source>
</reference>
<dbReference type="PROSITE" id="PS50110">
    <property type="entry name" value="RESPONSE_REGULATORY"/>
    <property type="match status" value="1"/>
</dbReference>
<evidence type="ECO:0000259" key="7">
    <source>
        <dbReference type="PROSITE" id="PS50110"/>
    </source>
</evidence>
<keyword evidence="4" id="KW-0804">Transcription</keyword>
<evidence type="ECO:0000256" key="5">
    <source>
        <dbReference type="PROSITE-ProRule" id="PRU00169"/>
    </source>
</evidence>
<comment type="caution">
    <text evidence="8">The sequence shown here is derived from an EMBL/GenBank/DDBJ whole genome shotgun (WGS) entry which is preliminary data.</text>
</comment>
<keyword evidence="1" id="KW-0597">Phosphoprotein</keyword>
<sequence length="292" mass="33457">MRTIITKTAYLTGEPQRMPDKTDNGLRKRMNEIEKPVILLVEEDKQALAYLNKELKSQYTVLRANNGREALDMLEQHDVHLVLTEISLPIMDGIALCRRMKTDVLYSHIPVIFLTAQQTLERKIQGLNSGADAYIEKPFSFEFLMAQLRSVLHNRQMVKDHVAHAYPAGTKQEIESTRRADFIAKLHALIHERISDTDLSVNELAKLMHMSRPTLYRKVKLYSELTPNEIIHVSKLKKAAELLTLQQYSITQIATMVGYSVQSNFSRDFHKHFGIPPSMYLLGTTKQPQVVS</sequence>
<dbReference type="SUPFAM" id="SSF46689">
    <property type="entry name" value="Homeodomain-like"/>
    <property type="match status" value="1"/>
</dbReference>
<accession>A0ABW5KG12</accession>
<evidence type="ECO:0000256" key="1">
    <source>
        <dbReference type="ARBA" id="ARBA00022553"/>
    </source>
</evidence>
<proteinExistence type="predicted"/>
<dbReference type="SUPFAM" id="SSF52172">
    <property type="entry name" value="CheY-like"/>
    <property type="match status" value="1"/>
</dbReference>
<dbReference type="RefSeq" id="WP_380900290.1">
    <property type="nucleotide sequence ID" value="NZ_JBHUEG010000002.1"/>
</dbReference>
<keyword evidence="2" id="KW-0805">Transcription regulation</keyword>
<dbReference type="Gene3D" id="3.40.50.2300">
    <property type="match status" value="1"/>
</dbReference>
<dbReference type="Pfam" id="PF00072">
    <property type="entry name" value="Response_reg"/>
    <property type="match status" value="1"/>
</dbReference>
<name>A0ABW5KG12_9SPHI</name>
<dbReference type="PRINTS" id="PR00032">
    <property type="entry name" value="HTHARAC"/>
</dbReference>
<feature type="domain" description="Response regulatory" evidence="7">
    <location>
        <begin position="37"/>
        <end position="152"/>
    </location>
</feature>
<gene>
    <name evidence="8" type="ORF">ACFSR5_02295</name>
</gene>
<protein>
    <submittedName>
        <fullName evidence="8">Response regulator</fullName>
    </submittedName>
</protein>